<accession>A0A1G8LAB7</accession>
<evidence type="ECO:0000313" key="2">
    <source>
        <dbReference type="Proteomes" id="UP000509222"/>
    </source>
</evidence>
<dbReference type="Proteomes" id="UP000509222">
    <property type="component" value="Chromosome"/>
</dbReference>
<dbReference type="GO" id="GO:0051301">
    <property type="term" value="P:cell division"/>
    <property type="evidence" value="ECO:0007669"/>
    <property type="project" value="InterPro"/>
</dbReference>
<dbReference type="AlphaFoldDB" id="A0A1G8LAB7"/>
<dbReference type="STRING" id="459472.SAMN04487975_11935"/>
<dbReference type="eggNOG" id="COG2919">
    <property type="taxonomic scope" value="Bacteria"/>
</dbReference>
<dbReference type="Pfam" id="PF04977">
    <property type="entry name" value="DivIC"/>
    <property type="match status" value="1"/>
</dbReference>
<dbReference type="InterPro" id="IPR039076">
    <property type="entry name" value="DivIC"/>
</dbReference>
<sequence>MNLKNEKKVETGEVTSIRNDYVRSVERREAHKVRLMRRLSVFAVIVVMASIWIGTTIYAQSQTISEKEQAREQALAELEAVEQEQAQLNEQILLLNDDEYIGKMARKEYFLSEDGEIIFTVPEDKSKSKEKEDEKE</sequence>
<protein>
    <submittedName>
        <fullName evidence="1">Septum formation initiator family protein</fullName>
    </submittedName>
</protein>
<keyword evidence="2" id="KW-1185">Reference proteome</keyword>
<reference evidence="1 2" key="1">
    <citation type="submission" date="2020-04" db="EMBL/GenBank/DDBJ databases">
        <authorList>
            <person name="Pajer P."/>
            <person name="Broz P."/>
        </authorList>
    </citation>
    <scope>NUCLEOTIDE SEQUENCE [LARGE SCALE GENOMIC DNA]</scope>
    <source>
        <strain evidence="2">NRL-ATB46093</strain>
    </source>
</reference>
<organism evidence="1 2">
    <name type="scientific">Planococcus glaciei</name>
    <dbReference type="NCBI Taxonomy" id="459472"/>
    <lineage>
        <taxon>Bacteria</taxon>
        <taxon>Bacillati</taxon>
        <taxon>Bacillota</taxon>
        <taxon>Bacilli</taxon>
        <taxon>Bacillales</taxon>
        <taxon>Caryophanaceae</taxon>
        <taxon>Planococcus</taxon>
    </lineage>
</organism>
<dbReference type="InterPro" id="IPR007060">
    <property type="entry name" value="FtsL/DivIC"/>
</dbReference>
<dbReference type="PANTHER" id="PTHR40027">
    <property type="entry name" value="CELL DIVISION PROTEIN DIVIC"/>
    <property type="match status" value="1"/>
</dbReference>
<proteinExistence type="predicted"/>
<evidence type="ECO:0000313" key="1">
    <source>
        <dbReference type="EMBL" id="QKX50401.1"/>
    </source>
</evidence>
<name>A0A1G8LAB7_9BACL</name>
<reference evidence="2" key="2">
    <citation type="submission" date="2020-06" db="EMBL/GenBank/DDBJ databases">
        <title>Isolation of Planomicrobium glaciei.</title>
        <authorList>
            <person name="Malisova L."/>
            <person name="Safrankova R."/>
            <person name="Jakubu V."/>
            <person name="Spanelova P."/>
        </authorList>
    </citation>
    <scope>NUCLEOTIDE SEQUENCE [LARGE SCALE GENOMIC DNA]</scope>
    <source>
        <strain evidence="2">NRL-ATB46093</strain>
    </source>
</reference>
<dbReference type="OrthoDB" id="2991180at2"/>
<gene>
    <name evidence="1" type="ORF">HF394_07235</name>
</gene>
<dbReference type="EMBL" id="CP051177">
    <property type="protein sequence ID" value="QKX50401.1"/>
    <property type="molecule type" value="Genomic_DNA"/>
</dbReference>
<dbReference type="PANTHER" id="PTHR40027:SF1">
    <property type="entry name" value="CELL DIVISION PROTEIN DIVIC"/>
    <property type="match status" value="1"/>
</dbReference>
<dbReference type="RefSeq" id="WP_036802156.1">
    <property type="nucleotide sequence ID" value="NZ_CP051177.1"/>
</dbReference>